<dbReference type="InterPro" id="IPR036774">
    <property type="entry name" value="ERV/ALR_sulphydryl_oxid_sf"/>
</dbReference>
<keyword evidence="7" id="KW-0472">Membrane</keyword>
<dbReference type="GO" id="GO:0005739">
    <property type="term" value="C:mitochondrion"/>
    <property type="evidence" value="ECO:0007669"/>
    <property type="project" value="TreeGrafter"/>
</dbReference>
<evidence type="ECO:0000256" key="4">
    <source>
        <dbReference type="ARBA" id="ARBA00022827"/>
    </source>
</evidence>
<evidence type="ECO:0000259" key="8">
    <source>
        <dbReference type="PROSITE" id="PS51324"/>
    </source>
</evidence>
<accession>A0A6C0KW57</accession>
<name>A0A6C0KW57_9ZZZZ</name>
<evidence type="ECO:0000256" key="3">
    <source>
        <dbReference type="ARBA" id="ARBA00022630"/>
    </source>
</evidence>
<dbReference type="GO" id="GO:0050660">
    <property type="term" value="F:flavin adenine dinucleotide binding"/>
    <property type="evidence" value="ECO:0007669"/>
    <property type="project" value="TreeGrafter"/>
</dbReference>
<evidence type="ECO:0000256" key="6">
    <source>
        <dbReference type="ARBA" id="ARBA00023157"/>
    </source>
</evidence>
<dbReference type="PANTHER" id="PTHR12645">
    <property type="entry name" value="ALR/ERV"/>
    <property type="match status" value="1"/>
</dbReference>
<dbReference type="SUPFAM" id="SSF69000">
    <property type="entry name" value="FAD-dependent thiol oxidase"/>
    <property type="match status" value="1"/>
</dbReference>
<dbReference type="EC" id="1.8.3.2" evidence="2"/>
<keyword evidence="3" id="KW-0285">Flavoprotein</keyword>
<reference evidence="9" key="1">
    <citation type="journal article" date="2020" name="Nature">
        <title>Giant virus diversity and host interactions through global metagenomics.</title>
        <authorList>
            <person name="Schulz F."/>
            <person name="Roux S."/>
            <person name="Paez-Espino D."/>
            <person name="Jungbluth S."/>
            <person name="Walsh D.A."/>
            <person name="Denef V.J."/>
            <person name="McMahon K.D."/>
            <person name="Konstantinidis K.T."/>
            <person name="Eloe-Fadrosh E.A."/>
            <person name="Kyrpides N.C."/>
            <person name="Woyke T."/>
        </authorList>
    </citation>
    <scope>NUCLEOTIDE SEQUENCE</scope>
    <source>
        <strain evidence="9">GVMAG-S-3300013094-109</strain>
    </source>
</reference>
<dbReference type="GO" id="GO:0016971">
    <property type="term" value="F:flavin-dependent sulfhydryl oxidase activity"/>
    <property type="evidence" value="ECO:0007669"/>
    <property type="project" value="InterPro"/>
</dbReference>
<dbReference type="InterPro" id="IPR039799">
    <property type="entry name" value="ALR/ERV"/>
</dbReference>
<evidence type="ECO:0000256" key="5">
    <source>
        <dbReference type="ARBA" id="ARBA00023002"/>
    </source>
</evidence>
<dbReference type="PROSITE" id="PS51324">
    <property type="entry name" value="ERV_ALR"/>
    <property type="match status" value="1"/>
</dbReference>
<keyword evidence="5" id="KW-0560">Oxidoreductase</keyword>
<keyword evidence="6" id="KW-1015">Disulfide bond</keyword>
<keyword evidence="7" id="KW-0812">Transmembrane</keyword>
<dbReference type="InterPro" id="IPR017905">
    <property type="entry name" value="ERV/ALR_sulphydryl_oxidase"/>
</dbReference>
<feature type="transmembrane region" description="Helical" evidence="7">
    <location>
        <begin position="127"/>
        <end position="144"/>
    </location>
</feature>
<dbReference type="Pfam" id="PF04777">
    <property type="entry name" value="Evr1_Alr"/>
    <property type="match status" value="1"/>
</dbReference>
<evidence type="ECO:0000256" key="1">
    <source>
        <dbReference type="ARBA" id="ARBA00001974"/>
    </source>
</evidence>
<dbReference type="Gene3D" id="1.20.120.310">
    <property type="entry name" value="ERV/ALR sulfhydryl oxidase domain"/>
    <property type="match status" value="1"/>
</dbReference>
<proteinExistence type="predicted"/>
<organism evidence="9">
    <name type="scientific">viral metagenome</name>
    <dbReference type="NCBI Taxonomy" id="1070528"/>
    <lineage>
        <taxon>unclassified sequences</taxon>
        <taxon>metagenomes</taxon>
        <taxon>organismal metagenomes</taxon>
    </lineage>
</organism>
<comment type="cofactor">
    <cofactor evidence="1">
        <name>FAD</name>
        <dbReference type="ChEBI" id="CHEBI:57692"/>
    </cofactor>
</comment>
<protein>
    <recommendedName>
        <fullName evidence="2">thiol oxidase</fullName>
        <ecNumber evidence="2">1.8.3.2</ecNumber>
    </recommendedName>
</protein>
<keyword evidence="7" id="KW-1133">Transmembrane helix</keyword>
<dbReference type="AlphaFoldDB" id="A0A6C0KW57"/>
<sequence length="146" mass="17937">MQKFNLDSTVWGPHYWFFLHTVAMTYPHRPNTMTKKKYYDFVQNIPMFIPIESIAGDFSKLLNNYPVSPYLDSRDAFIRWMHFIHNKINEKLEKPKITLEKFYADYYESYKPKDVKMREYYKVRAKLIYLFIILCIVFGIYYFYNK</sequence>
<dbReference type="PANTHER" id="PTHR12645:SF0">
    <property type="entry name" value="FAD-LINKED SULFHYDRYL OXIDASE ALR"/>
    <property type="match status" value="1"/>
</dbReference>
<evidence type="ECO:0000256" key="2">
    <source>
        <dbReference type="ARBA" id="ARBA00012512"/>
    </source>
</evidence>
<evidence type="ECO:0000313" key="9">
    <source>
        <dbReference type="EMBL" id="QHU21376.1"/>
    </source>
</evidence>
<feature type="domain" description="ERV/ALR sulfhydryl oxidase" evidence="8">
    <location>
        <begin position="4"/>
        <end position="106"/>
    </location>
</feature>
<evidence type="ECO:0000256" key="7">
    <source>
        <dbReference type="SAM" id="Phobius"/>
    </source>
</evidence>
<keyword evidence="4" id="KW-0274">FAD</keyword>
<dbReference type="EMBL" id="MN740989">
    <property type="protein sequence ID" value="QHU21376.1"/>
    <property type="molecule type" value="Genomic_DNA"/>
</dbReference>